<feature type="compositionally biased region" description="Acidic residues" evidence="1">
    <location>
        <begin position="372"/>
        <end position="386"/>
    </location>
</feature>
<feature type="compositionally biased region" description="Basic and acidic residues" evidence="1">
    <location>
        <begin position="341"/>
        <end position="353"/>
    </location>
</feature>
<evidence type="ECO:0000256" key="1">
    <source>
        <dbReference type="SAM" id="MobiDB-lite"/>
    </source>
</evidence>
<name>A0A5B0LQP3_PUCGR</name>
<organism evidence="2 3">
    <name type="scientific">Puccinia graminis f. sp. tritici</name>
    <dbReference type="NCBI Taxonomy" id="56615"/>
    <lineage>
        <taxon>Eukaryota</taxon>
        <taxon>Fungi</taxon>
        <taxon>Dikarya</taxon>
        <taxon>Basidiomycota</taxon>
        <taxon>Pucciniomycotina</taxon>
        <taxon>Pucciniomycetes</taxon>
        <taxon>Pucciniales</taxon>
        <taxon>Pucciniaceae</taxon>
        <taxon>Puccinia</taxon>
    </lineage>
</organism>
<evidence type="ECO:0000313" key="3">
    <source>
        <dbReference type="Proteomes" id="UP000325313"/>
    </source>
</evidence>
<sequence length="417" mass="45439">MDTSTRIGVIKPTGSVVVATSTTPASTKHLPRLVQDNIPHPTQTHNAQPKIHPITRAIVAPSANNNYHTPLPGSSSKSVRANQYGYVKTASFFQCAGSNGEKNEDFEVELVTNTALTNTLSTDSIYALSGRMIALNNGSTPVLSYIQDTVLCISASGPDQPDFTNKSVVTSLGMVISRREVATQASDTGTQLEVIVAHCDWDGEERVHRRFNIKYIVPGTKNLVKTHTLYQVGREVNIIGRLVDFHMEDQIAIVIVSSVSITSGHQIGRANPLGQGPSNSPSPHGRKLYVFSNFTNTSAYHCQQLIHLKRTKFSPKASLPQQGPSAIDSTKPKLSHFLARREKTVPGEARDDEIPFEPTKGKGKSVDVPTTDGEDESDDSSDEESQGEVQATPTPMAKRGRPRKNIIQEAAKRMKKH</sequence>
<dbReference type="EMBL" id="VDEP01000507">
    <property type="protein sequence ID" value="KAA1067307.1"/>
    <property type="molecule type" value="Genomic_DNA"/>
</dbReference>
<accession>A0A5B0LQP3</accession>
<evidence type="ECO:0000313" key="2">
    <source>
        <dbReference type="EMBL" id="KAA1067307.1"/>
    </source>
</evidence>
<reference evidence="2 3" key="1">
    <citation type="submission" date="2019-05" db="EMBL/GenBank/DDBJ databases">
        <title>Emergence of the Ug99 lineage of the wheat stem rust pathogen through somatic hybridization.</title>
        <authorList>
            <person name="Li F."/>
            <person name="Upadhyaya N.M."/>
            <person name="Sperschneider J."/>
            <person name="Matny O."/>
            <person name="Nguyen-Phuc H."/>
            <person name="Mago R."/>
            <person name="Raley C."/>
            <person name="Miller M.E."/>
            <person name="Silverstein K.A.T."/>
            <person name="Henningsen E."/>
            <person name="Hirsch C.D."/>
            <person name="Visser B."/>
            <person name="Pretorius Z.A."/>
            <person name="Steffenson B.J."/>
            <person name="Schwessinger B."/>
            <person name="Dodds P.N."/>
            <person name="Figueroa M."/>
        </authorList>
    </citation>
    <scope>NUCLEOTIDE SEQUENCE [LARGE SCALE GENOMIC DNA]</scope>
    <source>
        <strain evidence="2 3">Ug99</strain>
    </source>
</reference>
<gene>
    <name evidence="2" type="ORF">PGTUg99_032342</name>
</gene>
<feature type="region of interest" description="Disordered" evidence="1">
    <location>
        <begin position="341"/>
        <end position="417"/>
    </location>
</feature>
<protein>
    <submittedName>
        <fullName evidence="2">Uncharacterized protein</fullName>
    </submittedName>
</protein>
<comment type="caution">
    <text evidence="2">The sequence shown here is derived from an EMBL/GenBank/DDBJ whole genome shotgun (WGS) entry which is preliminary data.</text>
</comment>
<dbReference type="Proteomes" id="UP000325313">
    <property type="component" value="Unassembled WGS sequence"/>
</dbReference>
<dbReference type="AlphaFoldDB" id="A0A5B0LQP3"/>
<proteinExistence type="predicted"/>